<evidence type="ECO:0000313" key="2">
    <source>
        <dbReference type="EMBL" id="AIE97238.1"/>
    </source>
</evidence>
<organism evidence="2">
    <name type="scientific">uncultured marine group II/III euryarchaeote AD1000_96_B04</name>
    <dbReference type="NCBI Taxonomy" id="1457829"/>
    <lineage>
        <taxon>Archaea</taxon>
        <taxon>Methanobacteriati</taxon>
        <taxon>Methanobacteriota</taxon>
        <taxon>environmental samples</taxon>
    </lineage>
</organism>
<reference evidence="2" key="1">
    <citation type="journal article" date="2014" name="Genome Biol. Evol.">
        <title>Pangenome evidence for extensive interdomain horizontal transfer affecting lineage core and shell genes in uncultured planktonic thaumarchaeota and euryarchaeota.</title>
        <authorList>
            <person name="Deschamps P."/>
            <person name="Zivanovic Y."/>
            <person name="Moreira D."/>
            <person name="Rodriguez-Valera F."/>
            <person name="Lopez-Garcia P."/>
        </authorList>
    </citation>
    <scope>NUCLEOTIDE SEQUENCE</scope>
</reference>
<name>A0A075G0Y3_9EURY</name>
<feature type="region of interest" description="Disordered" evidence="1">
    <location>
        <begin position="1"/>
        <end position="65"/>
    </location>
</feature>
<sequence length="65" mass="7465">MTLHQLPEQNHSQCEYGDPNRKELGPQQRALESFPPRQRLHPSVPHHSLPYDSVTQAAPSILSRR</sequence>
<protein>
    <submittedName>
        <fullName evidence="2">Uncharacterized protein</fullName>
    </submittedName>
</protein>
<dbReference type="AlphaFoldDB" id="A0A075G0Y3"/>
<dbReference type="EMBL" id="KF900502">
    <property type="protein sequence ID" value="AIE97238.1"/>
    <property type="molecule type" value="Genomic_DNA"/>
</dbReference>
<evidence type="ECO:0000256" key="1">
    <source>
        <dbReference type="SAM" id="MobiDB-lite"/>
    </source>
</evidence>
<accession>A0A075G0Y3</accession>
<proteinExistence type="predicted"/>